<dbReference type="PANTHER" id="PTHR35526:SF3">
    <property type="entry name" value="ANTI-SIGMA-F FACTOR RSBW"/>
    <property type="match status" value="1"/>
</dbReference>
<proteinExistence type="predicted"/>
<gene>
    <name evidence="3" type="ORF">ADK41_30405</name>
</gene>
<comment type="caution">
    <text evidence="3">The sequence shown here is derived from an EMBL/GenBank/DDBJ whole genome shotgun (WGS) entry which is preliminary data.</text>
</comment>
<dbReference type="PATRIC" id="fig|36816.3.peg.6571"/>
<evidence type="ECO:0000313" key="4">
    <source>
        <dbReference type="Proteomes" id="UP000037773"/>
    </source>
</evidence>
<dbReference type="RefSeq" id="WP_051843236.1">
    <property type="nucleotide sequence ID" value="NZ_LGCN01000231.1"/>
</dbReference>
<evidence type="ECO:0000313" key="3">
    <source>
        <dbReference type="EMBL" id="KOT32000.1"/>
    </source>
</evidence>
<reference evidence="3 4" key="1">
    <citation type="submission" date="2015-07" db="EMBL/GenBank/DDBJ databases">
        <authorList>
            <person name="Noorani M."/>
        </authorList>
    </citation>
    <scope>NUCLEOTIDE SEQUENCE [LARGE SCALE GENOMIC DNA]</scope>
    <source>
        <strain evidence="3 4">NRRL B-24567</strain>
    </source>
</reference>
<evidence type="ECO:0000259" key="2">
    <source>
        <dbReference type="Pfam" id="PF13581"/>
    </source>
</evidence>
<dbReference type="InterPro" id="IPR050267">
    <property type="entry name" value="Anti-sigma-factor_SerPK"/>
</dbReference>
<dbReference type="Gene3D" id="3.30.565.10">
    <property type="entry name" value="Histidine kinase-like ATPase, C-terminal domain"/>
    <property type="match status" value="1"/>
</dbReference>
<dbReference type="InterPro" id="IPR003594">
    <property type="entry name" value="HATPase_dom"/>
</dbReference>
<dbReference type="SUPFAM" id="SSF55874">
    <property type="entry name" value="ATPase domain of HSP90 chaperone/DNA topoisomerase II/histidine kinase"/>
    <property type="match status" value="1"/>
</dbReference>
<accession>A0A0M9X681</accession>
<evidence type="ECO:0000256" key="1">
    <source>
        <dbReference type="ARBA" id="ARBA00022527"/>
    </source>
</evidence>
<keyword evidence="1" id="KW-0723">Serine/threonine-protein kinase</keyword>
<name>A0A0M9X681_9ACTN</name>
<keyword evidence="1" id="KW-0418">Kinase</keyword>
<dbReference type="InterPro" id="IPR036890">
    <property type="entry name" value="HATPase_C_sf"/>
</dbReference>
<protein>
    <recommendedName>
        <fullName evidence="2">Histidine kinase/HSP90-like ATPase domain-containing protein</fullName>
    </recommendedName>
</protein>
<dbReference type="EMBL" id="LGCN01000231">
    <property type="protein sequence ID" value="KOT32000.1"/>
    <property type="molecule type" value="Genomic_DNA"/>
</dbReference>
<sequence>MTTEIPPIEHTGQPSAHAEEFSMCFTSTPRGARLARRLASHRLDAWGFPYESEVNETVTLVVAELTANAATHGRVPGRDFRLSLTLPAARDLVRIEVTDTRDGGLSPTWSCAPQDPEAEEGRGLWLVSRLASRLSVGPREEGGPGKTVRAELDLCGEVHAINRVSE</sequence>
<organism evidence="3 4">
    <name type="scientific">Streptomyces caelestis</name>
    <dbReference type="NCBI Taxonomy" id="36816"/>
    <lineage>
        <taxon>Bacteria</taxon>
        <taxon>Bacillati</taxon>
        <taxon>Actinomycetota</taxon>
        <taxon>Actinomycetes</taxon>
        <taxon>Kitasatosporales</taxon>
        <taxon>Streptomycetaceae</taxon>
        <taxon>Streptomyces</taxon>
    </lineage>
</organism>
<keyword evidence="4" id="KW-1185">Reference proteome</keyword>
<dbReference type="Pfam" id="PF13581">
    <property type="entry name" value="HATPase_c_2"/>
    <property type="match status" value="1"/>
</dbReference>
<dbReference type="AlphaFoldDB" id="A0A0M9X681"/>
<dbReference type="OrthoDB" id="3473697at2"/>
<dbReference type="CDD" id="cd16936">
    <property type="entry name" value="HATPase_RsbW-like"/>
    <property type="match status" value="1"/>
</dbReference>
<feature type="domain" description="Histidine kinase/HSP90-like ATPase" evidence="2">
    <location>
        <begin position="25"/>
        <end position="149"/>
    </location>
</feature>
<dbReference type="GO" id="GO:0004674">
    <property type="term" value="F:protein serine/threonine kinase activity"/>
    <property type="evidence" value="ECO:0007669"/>
    <property type="project" value="UniProtKB-KW"/>
</dbReference>
<keyword evidence="1" id="KW-0808">Transferase</keyword>
<dbReference type="Proteomes" id="UP000037773">
    <property type="component" value="Unassembled WGS sequence"/>
</dbReference>
<dbReference type="PANTHER" id="PTHR35526">
    <property type="entry name" value="ANTI-SIGMA-F FACTOR RSBW-RELATED"/>
    <property type="match status" value="1"/>
</dbReference>